<sequence length="103" mass="11176">MITRVNKMGYSTDFAEGKTYLATVTEMAVGDLNAGLSMYTDVDGNTNNTNNFRFSIPLPFGAMVGQNITATIANITSKFSPLSAIKVSTIITNRRITCRVNKS</sequence>
<accession>A0ABV2T0R1</accession>
<protein>
    <submittedName>
        <fullName evidence="1">Uncharacterized protein</fullName>
    </submittedName>
</protein>
<organism evidence="1 2">
    <name type="scientific">Sediminicola arcticus</name>
    <dbReference type="NCBI Taxonomy" id="1574308"/>
    <lineage>
        <taxon>Bacteria</taxon>
        <taxon>Pseudomonadati</taxon>
        <taxon>Bacteroidota</taxon>
        <taxon>Flavobacteriia</taxon>
        <taxon>Flavobacteriales</taxon>
        <taxon>Flavobacteriaceae</taxon>
        <taxon>Sediminicola</taxon>
    </lineage>
</organism>
<evidence type="ECO:0000313" key="1">
    <source>
        <dbReference type="EMBL" id="MET6992084.1"/>
    </source>
</evidence>
<gene>
    <name evidence="1" type="ORF">ABXZ36_15660</name>
</gene>
<name>A0ABV2T0R1_9FLAO</name>
<proteinExistence type="predicted"/>
<keyword evidence="2" id="KW-1185">Reference proteome</keyword>
<comment type="caution">
    <text evidence="1">The sequence shown here is derived from an EMBL/GenBank/DDBJ whole genome shotgun (WGS) entry which is preliminary data.</text>
</comment>
<reference evidence="1 2" key="1">
    <citation type="submission" date="2024-07" db="EMBL/GenBank/DDBJ databases">
        <title>The genome sequence of type strain Sediminicola arcticus GDMCC 1.2805.</title>
        <authorList>
            <person name="Liu Y."/>
        </authorList>
    </citation>
    <scope>NUCLEOTIDE SEQUENCE [LARGE SCALE GENOMIC DNA]</scope>
    <source>
        <strain evidence="1 2">GDMCC 1.2805</strain>
    </source>
</reference>
<dbReference type="EMBL" id="JBEXAE010000014">
    <property type="protein sequence ID" value="MET6992084.1"/>
    <property type="molecule type" value="Genomic_DNA"/>
</dbReference>
<dbReference type="RefSeq" id="WP_354616626.1">
    <property type="nucleotide sequence ID" value="NZ_JBEXAE010000014.1"/>
</dbReference>
<evidence type="ECO:0000313" key="2">
    <source>
        <dbReference type="Proteomes" id="UP001549799"/>
    </source>
</evidence>
<dbReference type="Proteomes" id="UP001549799">
    <property type="component" value="Unassembled WGS sequence"/>
</dbReference>